<keyword evidence="6" id="KW-1185">Reference proteome</keyword>
<keyword evidence="3" id="KW-1133">Transmembrane helix</keyword>
<dbReference type="GO" id="GO:0008080">
    <property type="term" value="F:N-acetyltransferase activity"/>
    <property type="evidence" value="ECO:0007669"/>
    <property type="project" value="InterPro"/>
</dbReference>
<dbReference type="EMBL" id="JABAYA010000213">
    <property type="protein sequence ID" value="KAF7722107.1"/>
    <property type="molecule type" value="Genomic_DNA"/>
</dbReference>
<dbReference type="PANTHER" id="PTHR13947:SF37">
    <property type="entry name" value="LD18367P"/>
    <property type="match status" value="1"/>
</dbReference>
<feature type="transmembrane region" description="Helical" evidence="3">
    <location>
        <begin position="69"/>
        <end position="89"/>
    </location>
</feature>
<proteinExistence type="predicted"/>
<dbReference type="AlphaFoldDB" id="A0A8H7BM81"/>
<keyword evidence="3" id="KW-0812">Transmembrane</keyword>
<evidence type="ECO:0000256" key="2">
    <source>
        <dbReference type="SAM" id="MobiDB-lite"/>
    </source>
</evidence>
<keyword evidence="1" id="KW-0808">Transferase</keyword>
<sequence>MSSRSDITVKPIPTDAPSAPTEPDNRPRAKFDLRPYFGSSDLRYVQYLFSSTYLNLVPAGVRLRVMSPFVMGLWLAIFAIMLVAVPQFAGNLGWPIQLRLGLQIAVVVSSLGGGLLAFFWYVDKWIVTERVLQGLENDLKDPAAYYRGQNNDLKGNFWVFTINNEPVACIGIDQHLEPVMDRRATAYVRASARPRLADAPEIATAEWKGVAHILATVDDYIRLVLVGLVDLVLDGVEAVRGKKPAKQPILFEAHKPNEASVRRLAVKTEYQGHGLSTALLKRVAFWAHAHQIDYLYAETDELQTHMAQVLEKRHGYQKVSHIKLGPFQSKTVWKLDVKLWMSKELEARQKEQEEEKIRKEEEELKEYE</sequence>
<evidence type="ECO:0000259" key="4">
    <source>
        <dbReference type="PROSITE" id="PS51186"/>
    </source>
</evidence>
<comment type="caution">
    <text evidence="5">The sequence shown here is derived from an EMBL/GenBank/DDBJ whole genome shotgun (WGS) entry which is preliminary data.</text>
</comment>
<dbReference type="Proteomes" id="UP000605846">
    <property type="component" value="Unassembled WGS sequence"/>
</dbReference>
<evidence type="ECO:0000256" key="3">
    <source>
        <dbReference type="SAM" id="Phobius"/>
    </source>
</evidence>
<organism evidence="5 6">
    <name type="scientific">Apophysomyces ossiformis</name>
    <dbReference type="NCBI Taxonomy" id="679940"/>
    <lineage>
        <taxon>Eukaryota</taxon>
        <taxon>Fungi</taxon>
        <taxon>Fungi incertae sedis</taxon>
        <taxon>Mucoromycota</taxon>
        <taxon>Mucoromycotina</taxon>
        <taxon>Mucoromycetes</taxon>
        <taxon>Mucorales</taxon>
        <taxon>Mucorineae</taxon>
        <taxon>Mucoraceae</taxon>
        <taxon>Apophysomyces</taxon>
    </lineage>
</organism>
<keyword evidence="3" id="KW-0472">Membrane</keyword>
<name>A0A8H7BM81_9FUNG</name>
<evidence type="ECO:0000256" key="1">
    <source>
        <dbReference type="ARBA" id="ARBA00022679"/>
    </source>
</evidence>
<dbReference type="PROSITE" id="PS51186">
    <property type="entry name" value="GNAT"/>
    <property type="match status" value="1"/>
</dbReference>
<feature type="domain" description="N-acetyltransferase" evidence="4">
    <location>
        <begin position="186"/>
        <end position="346"/>
    </location>
</feature>
<evidence type="ECO:0000313" key="5">
    <source>
        <dbReference type="EMBL" id="KAF7722107.1"/>
    </source>
</evidence>
<dbReference type="Gene3D" id="3.40.630.30">
    <property type="match status" value="1"/>
</dbReference>
<dbReference type="CDD" id="cd04301">
    <property type="entry name" value="NAT_SF"/>
    <property type="match status" value="1"/>
</dbReference>
<dbReference type="SUPFAM" id="SSF55729">
    <property type="entry name" value="Acyl-CoA N-acyltransferases (Nat)"/>
    <property type="match status" value="1"/>
</dbReference>
<reference evidence="5" key="1">
    <citation type="submission" date="2020-01" db="EMBL/GenBank/DDBJ databases">
        <title>Genome Sequencing of Three Apophysomyces-Like Fungal Strains Confirms a Novel Fungal Genus in the Mucoromycota with divergent Burkholderia-like Endosymbiotic Bacteria.</title>
        <authorList>
            <person name="Stajich J.E."/>
            <person name="Macias A.M."/>
            <person name="Carter-House D."/>
            <person name="Lovett B."/>
            <person name="Kasson L.R."/>
            <person name="Berry K."/>
            <person name="Grigoriev I."/>
            <person name="Chang Y."/>
            <person name="Spatafora J."/>
            <person name="Kasson M.T."/>
        </authorList>
    </citation>
    <scope>NUCLEOTIDE SEQUENCE</scope>
    <source>
        <strain evidence="5">NRRL A-21654</strain>
    </source>
</reference>
<dbReference type="InterPro" id="IPR000182">
    <property type="entry name" value="GNAT_dom"/>
</dbReference>
<accession>A0A8H7BM81</accession>
<dbReference type="InterPro" id="IPR050769">
    <property type="entry name" value="NAT_camello-type"/>
</dbReference>
<dbReference type="OrthoDB" id="2341081at2759"/>
<dbReference type="InterPro" id="IPR016181">
    <property type="entry name" value="Acyl_CoA_acyltransferase"/>
</dbReference>
<evidence type="ECO:0000313" key="6">
    <source>
        <dbReference type="Proteomes" id="UP000605846"/>
    </source>
</evidence>
<dbReference type="PANTHER" id="PTHR13947">
    <property type="entry name" value="GNAT FAMILY N-ACETYLTRANSFERASE"/>
    <property type="match status" value="1"/>
</dbReference>
<dbReference type="Pfam" id="PF00583">
    <property type="entry name" value="Acetyltransf_1"/>
    <property type="match status" value="1"/>
</dbReference>
<protein>
    <recommendedName>
        <fullName evidence="4">N-acetyltransferase domain-containing protein</fullName>
    </recommendedName>
</protein>
<feature type="transmembrane region" description="Helical" evidence="3">
    <location>
        <begin position="101"/>
        <end position="122"/>
    </location>
</feature>
<gene>
    <name evidence="5" type="ORF">EC973_003687</name>
</gene>
<feature type="region of interest" description="Disordered" evidence="2">
    <location>
        <begin position="347"/>
        <end position="368"/>
    </location>
</feature>
<feature type="region of interest" description="Disordered" evidence="2">
    <location>
        <begin position="1"/>
        <end position="27"/>
    </location>
</feature>